<keyword evidence="2" id="KW-1185">Reference proteome</keyword>
<dbReference type="AlphaFoldDB" id="A0AAD1YSX7"/>
<proteinExistence type="predicted"/>
<dbReference type="Proteomes" id="UP000834106">
    <property type="component" value="Chromosome 1"/>
</dbReference>
<name>A0AAD1YSX7_9LAMI</name>
<reference evidence="1" key="1">
    <citation type="submission" date="2023-05" db="EMBL/GenBank/DDBJ databases">
        <authorList>
            <person name="Huff M."/>
        </authorList>
    </citation>
    <scope>NUCLEOTIDE SEQUENCE</scope>
</reference>
<evidence type="ECO:0000313" key="1">
    <source>
        <dbReference type="EMBL" id="CAI9754267.1"/>
    </source>
</evidence>
<evidence type="ECO:0000313" key="2">
    <source>
        <dbReference type="Proteomes" id="UP000834106"/>
    </source>
</evidence>
<gene>
    <name evidence="1" type="ORF">FPE_LOCUS1698</name>
</gene>
<organism evidence="1 2">
    <name type="scientific">Fraxinus pennsylvanica</name>
    <dbReference type="NCBI Taxonomy" id="56036"/>
    <lineage>
        <taxon>Eukaryota</taxon>
        <taxon>Viridiplantae</taxon>
        <taxon>Streptophyta</taxon>
        <taxon>Embryophyta</taxon>
        <taxon>Tracheophyta</taxon>
        <taxon>Spermatophyta</taxon>
        <taxon>Magnoliopsida</taxon>
        <taxon>eudicotyledons</taxon>
        <taxon>Gunneridae</taxon>
        <taxon>Pentapetalae</taxon>
        <taxon>asterids</taxon>
        <taxon>lamiids</taxon>
        <taxon>Lamiales</taxon>
        <taxon>Oleaceae</taxon>
        <taxon>Oleeae</taxon>
        <taxon>Fraxinus</taxon>
    </lineage>
</organism>
<dbReference type="EMBL" id="OU503036">
    <property type="protein sequence ID" value="CAI9754267.1"/>
    <property type="molecule type" value="Genomic_DNA"/>
</dbReference>
<accession>A0AAD1YSX7</accession>
<sequence length="119" mass="13562">MFLSRSSEKSKAKQVKGKWKRFGAGEVFESVDNLAYASREIASVIRTRDEVGMTLHKCIDDLLSTGIVAAGDELHLFALWFLRKSSNRIAYSAAKTQELRFKWIAYYFDCDKILGSESR</sequence>
<protein>
    <submittedName>
        <fullName evidence="1">Uncharacterized protein</fullName>
    </submittedName>
</protein>